<organism evidence="2 3">
    <name type="scientific">Candidatus Woesebacteria bacterium GW2011_GWB1_39_10b</name>
    <dbReference type="NCBI Taxonomy" id="1618573"/>
    <lineage>
        <taxon>Bacteria</taxon>
        <taxon>Candidatus Woeseibacteriota</taxon>
    </lineage>
</organism>
<comment type="caution">
    <text evidence="2">The sequence shown here is derived from an EMBL/GenBank/DDBJ whole genome shotgun (WGS) entry which is preliminary data.</text>
</comment>
<accession>A0A0G0LR82</accession>
<evidence type="ECO:0000313" key="3">
    <source>
        <dbReference type="Proteomes" id="UP000034932"/>
    </source>
</evidence>
<sequence>ENLFSPPAGEYEKSLLEEELRQRIDTDSQPSETNIVKGGKVA</sequence>
<dbReference type="AlphaFoldDB" id="A0A0G0LR82"/>
<protein>
    <submittedName>
        <fullName evidence="2">Uncharacterized protein</fullName>
    </submittedName>
</protein>
<evidence type="ECO:0000313" key="2">
    <source>
        <dbReference type="EMBL" id="KKQ93557.1"/>
    </source>
</evidence>
<feature type="non-terminal residue" evidence="2">
    <location>
        <position position="1"/>
    </location>
</feature>
<reference evidence="2 3" key="1">
    <citation type="journal article" date="2015" name="Nature">
        <title>rRNA introns, odd ribosomes, and small enigmatic genomes across a large radiation of phyla.</title>
        <authorList>
            <person name="Brown C.T."/>
            <person name="Hug L.A."/>
            <person name="Thomas B.C."/>
            <person name="Sharon I."/>
            <person name="Castelle C.J."/>
            <person name="Singh A."/>
            <person name="Wilkins M.J."/>
            <person name="Williams K.H."/>
            <person name="Banfield J.F."/>
        </authorList>
    </citation>
    <scope>NUCLEOTIDE SEQUENCE [LARGE SCALE GENOMIC DNA]</scope>
</reference>
<evidence type="ECO:0000256" key="1">
    <source>
        <dbReference type="SAM" id="MobiDB-lite"/>
    </source>
</evidence>
<proteinExistence type="predicted"/>
<name>A0A0G0LR82_9BACT</name>
<dbReference type="EMBL" id="LBVW01000010">
    <property type="protein sequence ID" value="KKQ93557.1"/>
    <property type="molecule type" value="Genomic_DNA"/>
</dbReference>
<dbReference type="Proteomes" id="UP000034932">
    <property type="component" value="Unassembled WGS sequence"/>
</dbReference>
<gene>
    <name evidence="2" type="ORF">UT19_C0010G0001</name>
</gene>
<feature type="region of interest" description="Disordered" evidence="1">
    <location>
        <begin position="21"/>
        <end position="42"/>
    </location>
</feature>